<reference evidence="6" key="1">
    <citation type="submission" date="2023-11" db="EMBL/GenBank/DDBJ databases">
        <authorList>
            <person name="De Vega J J."/>
            <person name="De Vega J J."/>
        </authorList>
    </citation>
    <scope>NUCLEOTIDE SEQUENCE</scope>
</reference>
<feature type="transmembrane region" description="Helical" evidence="5">
    <location>
        <begin position="396"/>
        <end position="414"/>
    </location>
</feature>
<feature type="non-terminal residue" evidence="6">
    <location>
        <position position="461"/>
    </location>
</feature>
<name>A0AAD2HKQ2_9AGAR</name>
<protein>
    <recommendedName>
        <fullName evidence="8">MFS general substrate transporter</fullName>
    </recommendedName>
</protein>
<feature type="transmembrane region" description="Helical" evidence="5">
    <location>
        <begin position="121"/>
        <end position="142"/>
    </location>
</feature>
<dbReference type="PANTHER" id="PTHR21576:SF158">
    <property type="entry name" value="RIBOSOMAL RNA-PROCESSING PROTEIN 12-LIKE CONSERVED DOMAIN-CONTAINING PROTEIN"/>
    <property type="match status" value="1"/>
</dbReference>
<dbReference type="Pfam" id="PF07690">
    <property type="entry name" value="MFS_1"/>
    <property type="match status" value="1"/>
</dbReference>
<dbReference type="PANTHER" id="PTHR21576">
    <property type="entry name" value="UNCHARACTERIZED NODULIN-LIKE PROTEIN"/>
    <property type="match status" value="1"/>
</dbReference>
<comment type="subcellular location">
    <subcellularLocation>
        <location evidence="1">Membrane</location>
        <topology evidence="1">Multi-pass membrane protein</topology>
    </subcellularLocation>
</comment>
<gene>
    <name evidence="6" type="ORF">MYCIT1_LOCUS26820</name>
</gene>
<dbReference type="Gene3D" id="1.20.1250.20">
    <property type="entry name" value="MFS general substrate transporter like domains"/>
    <property type="match status" value="1"/>
</dbReference>
<dbReference type="AlphaFoldDB" id="A0AAD2HKQ2"/>
<dbReference type="SUPFAM" id="SSF103473">
    <property type="entry name" value="MFS general substrate transporter"/>
    <property type="match status" value="1"/>
</dbReference>
<feature type="transmembrane region" description="Helical" evidence="5">
    <location>
        <begin position="359"/>
        <end position="384"/>
    </location>
</feature>
<evidence type="ECO:0008006" key="8">
    <source>
        <dbReference type="Google" id="ProtNLM"/>
    </source>
</evidence>
<feature type="transmembrane region" description="Helical" evidence="5">
    <location>
        <begin position="88"/>
        <end position="109"/>
    </location>
</feature>
<keyword evidence="7" id="KW-1185">Reference proteome</keyword>
<proteinExistence type="predicted"/>
<evidence type="ECO:0000256" key="3">
    <source>
        <dbReference type="ARBA" id="ARBA00022989"/>
    </source>
</evidence>
<feature type="transmembrane region" description="Helical" evidence="5">
    <location>
        <begin position="194"/>
        <end position="216"/>
    </location>
</feature>
<feature type="transmembrane region" description="Helical" evidence="5">
    <location>
        <begin position="332"/>
        <end position="353"/>
    </location>
</feature>
<feature type="transmembrane region" description="Helical" evidence="5">
    <location>
        <begin position="21"/>
        <end position="46"/>
    </location>
</feature>
<dbReference type="InterPro" id="IPR036259">
    <property type="entry name" value="MFS_trans_sf"/>
</dbReference>
<keyword evidence="3 5" id="KW-1133">Transmembrane helix</keyword>
<feature type="transmembrane region" description="Helical" evidence="5">
    <location>
        <begin position="162"/>
        <end position="182"/>
    </location>
</feature>
<evidence type="ECO:0000256" key="2">
    <source>
        <dbReference type="ARBA" id="ARBA00022692"/>
    </source>
</evidence>
<sequence length="461" mass="48747">HMGLRVAHSSCSATASTMSSVSQVAACVSIVANVLCAGTVFIFPILSPSLAHKLTQPQLTSIVLAGIAGQYPCTPFVGRLVDQRGPRLSSLIASVLFFASFGLSAVEFQRILESPSGASSTSAYVLVLLFACGGFGTVFSYFSSLFAATRNFPAYPGTASGAVMALFGLSPLVLTSIATHFFADETGSPDSLQLVSLMKFLAIFTGVVHAVGFFSLKISNTAPVQTEDPDETTSLLANPPKVVAVNWTDLFHDRYFWFLFALCVLILGPCEMVMSNVGTIALSLPATSGSSPATQVQTLATANTLTRIIYGSLVDLLSPAAGSSRKQYLSRACFLIAPSVIFCVTLLFTAIGIRSRDDLWVLSVGTGIVYGATFTVLPSIIGAAWGPQNVGRNYGIISYAPLLGTTLFSYLYAFDVSSHAADGQVCTGSICWELTFIISTCAQLLAFCFGLGLLHGWKRLL</sequence>
<evidence type="ECO:0000256" key="5">
    <source>
        <dbReference type="SAM" id="Phobius"/>
    </source>
</evidence>
<evidence type="ECO:0000313" key="7">
    <source>
        <dbReference type="Proteomes" id="UP001295794"/>
    </source>
</evidence>
<evidence type="ECO:0000313" key="6">
    <source>
        <dbReference type="EMBL" id="CAK5277746.1"/>
    </source>
</evidence>
<dbReference type="GO" id="GO:0000329">
    <property type="term" value="C:fungal-type vacuole membrane"/>
    <property type="evidence" value="ECO:0007669"/>
    <property type="project" value="TreeGrafter"/>
</dbReference>
<evidence type="ECO:0000256" key="1">
    <source>
        <dbReference type="ARBA" id="ARBA00004141"/>
    </source>
</evidence>
<comment type="caution">
    <text evidence="6">The sequence shown here is derived from an EMBL/GenBank/DDBJ whole genome shotgun (WGS) entry which is preliminary data.</text>
</comment>
<dbReference type="EMBL" id="CAVNYO010000419">
    <property type="protein sequence ID" value="CAK5277746.1"/>
    <property type="molecule type" value="Genomic_DNA"/>
</dbReference>
<evidence type="ECO:0000256" key="4">
    <source>
        <dbReference type="ARBA" id="ARBA00023136"/>
    </source>
</evidence>
<keyword evidence="2 5" id="KW-0812">Transmembrane</keyword>
<dbReference type="InterPro" id="IPR011701">
    <property type="entry name" value="MFS"/>
</dbReference>
<keyword evidence="4 5" id="KW-0472">Membrane</keyword>
<dbReference type="Proteomes" id="UP001295794">
    <property type="component" value="Unassembled WGS sequence"/>
</dbReference>
<dbReference type="GO" id="GO:0022857">
    <property type="term" value="F:transmembrane transporter activity"/>
    <property type="evidence" value="ECO:0007669"/>
    <property type="project" value="InterPro"/>
</dbReference>
<feature type="transmembrane region" description="Helical" evidence="5">
    <location>
        <begin position="434"/>
        <end position="454"/>
    </location>
</feature>
<accession>A0AAD2HKQ2</accession>
<feature type="transmembrane region" description="Helical" evidence="5">
    <location>
        <begin position="255"/>
        <end position="274"/>
    </location>
</feature>
<organism evidence="6 7">
    <name type="scientific">Mycena citricolor</name>
    <dbReference type="NCBI Taxonomy" id="2018698"/>
    <lineage>
        <taxon>Eukaryota</taxon>
        <taxon>Fungi</taxon>
        <taxon>Dikarya</taxon>
        <taxon>Basidiomycota</taxon>
        <taxon>Agaricomycotina</taxon>
        <taxon>Agaricomycetes</taxon>
        <taxon>Agaricomycetidae</taxon>
        <taxon>Agaricales</taxon>
        <taxon>Marasmiineae</taxon>
        <taxon>Mycenaceae</taxon>
        <taxon>Mycena</taxon>
    </lineage>
</organism>